<evidence type="ECO:0000256" key="6">
    <source>
        <dbReference type="PIRSR" id="PIRSR000149-4"/>
    </source>
</evidence>
<dbReference type="SMART" id="SM00846">
    <property type="entry name" value="Gp_dh_N"/>
    <property type="match status" value="1"/>
</dbReference>
<feature type="active site" description="Nucleophile" evidence="3">
    <location>
        <position position="196"/>
    </location>
</feature>
<feature type="domain" description="Glyceraldehyde 3-phosphate dehydrogenase NAD(P) binding" evidence="8">
    <location>
        <begin position="6"/>
        <end position="196"/>
    </location>
</feature>
<feature type="binding site" evidence="4">
    <location>
        <position position="278"/>
    </location>
    <ligand>
        <name>D-glyceraldehyde 3-phosphate</name>
        <dbReference type="ChEBI" id="CHEBI:59776"/>
    </ligand>
</feature>
<sequence length="379" mass="40795">MEDKKTRIAINGLGRIGRQALKACLGVSDDVRMRLSDRIDPAQIEVVAVNDLTDARVLAHLIRYDTVYGRFQKEILVKVNGETVDWEGHTDVDDHMTELEGGDVSLVIGGAEIKVFSKKDPHELPWGDLGVDVVLESTGVFTKYEDAKAHIEAGAKKVVISAPGKGEEGVDGKTLVFGTDAVEKGSDLDVIANASCTTNCISPVIQVLESEFGVEKALMTTIHAYTASNTLVDSPSREGIRMGRGGAANLIPTKTGAAKATTLAIPDLAGKFDGISVRVPVVVGSLSDITAVLKRDVTVEELEEVFVKKAEEPMYKGVLEATREPLVSTDIIGNPASSIVDLEFLRVVGGNMVKILAWYDNEWGYSNRLVEMAVEISKS</sequence>
<dbReference type="GO" id="GO:0016620">
    <property type="term" value="F:oxidoreductase activity, acting on the aldehyde or oxo group of donors, NAD or NADP as acceptor"/>
    <property type="evidence" value="ECO:0007669"/>
    <property type="project" value="InterPro"/>
</dbReference>
<dbReference type="EMBL" id="JAGQKZ010000012">
    <property type="protein sequence ID" value="MCA9391968.1"/>
    <property type="molecule type" value="Genomic_DNA"/>
</dbReference>
<feature type="binding site" evidence="5">
    <location>
        <position position="361"/>
    </location>
    <ligand>
        <name>NAD(+)</name>
        <dbReference type="ChEBI" id="CHEBI:57540"/>
    </ligand>
</feature>
<proteinExistence type="inferred from homology"/>
<dbReference type="InterPro" id="IPR020829">
    <property type="entry name" value="GlycerAld_3-P_DH_cat"/>
</dbReference>
<feature type="binding site" evidence="5">
    <location>
        <position position="51"/>
    </location>
    <ligand>
        <name>NAD(+)</name>
        <dbReference type="ChEBI" id="CHEBI:57540"/>
    </ligand>
</feature>
<evidence type="ECO:0000256" key="3">
    <source>
        <dbReference type="PIRSR" id="PIRSR000149-1"/>
    </source>
</evidence>
<evidence type="ECO:0000256" key="7">
    <source>
        <dbReference type="RuleBase" id="RU000397"/>
    </source>
</evidence>
<protein>
    <submittedName>
        <fullName evidence="9">Aldehyde dehydrogenase</fullName>
    </submittedName>
</protein>
<dbReference type="CDD" id="cd05214">
    <property type="entry name" value="GAPDH_I_N"/>
    <property type="match status" value="1"/>
</dbReference>
<feature type="binding site" evidence="5">
    <location>
        <begin position="15"/>
        <end position="16"/>
    </location>
    <ligand>
        <name>NAD(+)</name>
        <dbReference type="ChEBI" id="CHEBI:57540"/>
    </ligand>
</feature>
<comment type="similarity">
    <text evidence="1 7">Belongs to the glyceraldehyde-3-phosphate dehydrogenase family.</text>
</comment>
<dbReference type="PRINTS" id="PR00078">
    <property type="entry name" value="G3PDHDRGNASE"/>
</dbReference>
<organism evidence="9 10">
    <name type="scientific">candidate division WWE3 bacterium</name>
    <dbReference type="NCBI Taxonomy" id="2053526"/>
    <lineage>
        <taxon>Bacteria</taxon>
        <taxon>Katanobacteria</taxon>
    </lineage>
</organism>
<dbReference type="FunFam" id="3.30.360.10:FF:000002">
    <property type="entry name" value="Glyceraldehyde-3-phosphate dehydrogenase"/>
    <property type="match status" value="1"/>
</dbReference>
<feature type="site" description="Activates thiol group during catalysis" evidence="6">
    <location>
        <position position="223"/>
    </location>
</feature>
<dbReference type="InterPro" id="IPR020831">
    <property type="entry name" value="GlycerAld/Erythrose_P_DH"/>
</dbReference>
<evidence type="ECO:0000259" key="8">
    <source>
        <dbReference type="SMART" id="SM00846"/>
    </source>
</evidence>
<accession>A0A955LKB2</accession>
<dbReference type="PANTHER" id="PTHR43148">
    <property type="entry name" value="GLYCERALDEHYDE-3-PHOSPHATE DEHYDROGENASE 2"/>
    <property type="match status" value="1"/>
</dbReference>
<evidence type="ECO:0000256" key="5">
    <source>
        <dbReference type="PIRSR" id="PIRSR000149-3"/>
    </source>
</evidence>
<dbReference type="InterPro" id="IPR036291">
    <property type="entry name" value="NAD(P)-bd_dom_sf"/>
</dbReference>
<feature type="binding site" evidence="4">
    <location>
        <begin position="255"/>
        <end position="256"/>
    </location>
    <ligand>
        <name>D-glyceraldehyde 3-phosphate</name>
        <dbReference type="ChEBI" id="CHEBI:59776"/>
    </ligand>
</feature>
<dbReference type="Gene3D" id="3.40.50.720">
    <property type="entry name" value="NAD(P)-binding Rossmann-like Domain"/>
    <property type="match status" value="1"/>
</dbReference>
<evidence type="ECO:0000313" key="9">
    <source>
        <dbReference type="EMBL" id="MCA9391968.1"/>
    </source>
</evidence>
<keyword evidence="5" id="KW-0547">Nucleotide-binding</keyword>
<name>A0A955LKB2_UNCKA</name>
<dbReference type="SUPFAM" id="SSF51735">
    <property type="entry name" value="NAD(P)-binding Rossmann-fold domains"/>
    <property type="match status" value="1"/>
</dbReference>
<dbReference type="AlphaFoldDB" id="A0A955LKB2"/>
<keyword evidence="5" id="KW-0520">NAD</keyword>
<dbReference type="CDD" id="cd18126">
    <property type="entry name" value="GAPDH_I_C"/>
    <property type="match status" value="1"/>
</dbReference>
<dbReference type="GO" id="GO:0051287">
    <property type="term" value="F:NAD binding"/>
    <property type="evidence" value="ECO:0007669"/>
    <property type="project" value="InterPro"/>
</dbReference>
<comment type="caution">
    <text evidence="9">The sequence shown here is derived from an EMBL/GenBank/DDBJ whole genome shotgun (WGS) entry which is preliminary data.</text>
</comment>
<feature type="binding site" evidence="5">
    <location>
        <position position="161"/>
    </location>
    <ligand>
        <name>NAD(+)</name>
        <dbReference type="ChEBI" id="CHEBI:57540"/>
    </ligand>
</feature>
<evidence type="ECO:0000256" key="1">
    <source>
        <dbReference type="ARBA" id="ARBA00007406"/>
    </source>
</evidence>
<dbReference type="Pfam" id="PF00044">
    <property type="entry name" value="Gp_dh_N"/>
    <property type="match status" value="2"/>
</dbReference>
<dbReference type="InterPro" id="IPR020830">
    <property type="entry name" value="GlycerAld_3-P_DH_AS"/>
</dbReference>
<evidence type="ECO:0000313" key="10">
    <source>
        <dbReference type="Proteomes" id="UP000751518"/>
    </source>
</evidence>
<feature type="binding site" evidence="4">
    <location>
        <position position="226"/>
    </location>
    <ligand>
        <name>D-glyceraldehyde 3-phosphate</name>
        <dbReference type="ChEBI" id="CHEBI:59776"/>
    </ligand>
</feature>
<dbReference type="PROSITE" id="PS00071">
    <property type="entry name" value="GAPDH"/>
    <property type="match status" value="1"/>
</dbReference>
<dbReference type="Proteomes" id="UP000751518">
    <property type="component" value="Unassembled WGS sequence"/>
</dbReference>
<evidence type="ECO:0000256" key="2">
    <source>
        <dbReference type="ARBA" id="ARBA00023002"/>
    </source>
</evidence>
<gene>
    <name evidence="9" type="ORF">KC614_02060</name>
</gene>
<feature type="binding site" evidence="4">
    <location>
        <begin position="195"/>
        <end position="197"/>
    </location>
    <ligand>
        <name>D-glyceraldehyde 3-phosphate</name>
        <dbReference type="ChEBI" id="CHEBI:59776"/>
    </ligand>
</feature>
<evidence type="ECO:0000256" key="4">
    <source>
        <dbReference type="PIRSR" id="PIRSR000149-2"/>
    </source>
</evidence>
<dbReference type="InterPro" id="IPR020828">
    <property type="entry name" value="GlycerAld_3-P_DH_NAD(P)-bd"/>
</dbReference>
<dbReference type="PIRSF" id="PIRSF000149">
    <property type="entry name" value="GAP_DH"/>
    <property type="match status" value="1"/>
</dbReference>
<keyword evidence="2" id="KW-0560">Oxidoreductase</keyword>
<reference evidence="9" key="1">
    <citation type="submission" date="2020-04" db="EMBL/GenBank/DDBJ databases">
        <authorList>
            <person name="Zhang T."/>
        </authorList>
    </citation>
    <scope>NUCLEOTIDE SEQUENCE</scope>
    <source>
        <strain evidence="9">HKST-UBA03</strain>
    </source>
</reference>
<dbReference type="Gene3D" id="3.30.360.10">
    <property type="entry name" value="Dihydrodipicolinate Reductase, domain 2"/>
    <property type="match status" value="1"/>
</dbReference>
<dbReference type="Pfam" id="PF02800">
    <property type="entry name" value="Gp_dh_C"/>
    <property type="match status" value="1"/>
</dbReference>
<dbReference type="SUPFAM" id="SSF55347">
    <property type="entry name" value="Glyceraldehyde-3-phosphate dehydrogenase-like, C-terminal domain"/>
    <property type="match status" value="1"/>
</dbReference>
<reference evidence="9" key="2">
    <citation type="journal article" date="2021" name="Microbiome">
        <title>Successional dynamics and alternative stable states in a saline activated sludge microbial community over 9 years.</title>
        <authorList>
            <person name="Wang Y."/>
            <person name="Ye J."/>
            <person name="Ju F."/>
            <person name="Liu L."/>
            <person name="Boyd J.A."/>
            <person name="Deng Y."/>
            <person name="Parks D.H."/>
            <person name="Jiang X."/>
            <person name="Yin X."/>
            <person name="Woodcroft B.J."/>
            <person name="Tyson G.W."/>
            <person name="Hugenholtz P."/>
            <person name="Polz M.F."/>
            <person name="Zhang T."/>
        </authorList>
    </citation>
    <scope>NUCLEOTIDE SEQUENCE</scope>
    <source>
        <strain evidence="9">HKST-UBA03</strain>
    </source>
</reference>